<dbReference type="Proteomes" id="UP001595191">
    <property type="component" value="Unassembled WGS sequence"/>
</dbReference>
<accession>A0ACC7LJS9</accession>
<protein>
    <submittedName>
        <fullName evidence="1">DUF418 domain-containing protein</fullName>
    </submittedName>
</protein>
<evidence type="ECO:0000313" key="2">
    <source>
        <dbReference type="Proteomes" id="UP001595191"/>
    </source>
</evidence>
<organism evidence="1 2">
    <name type="scientific">Meishania litoralis</name>
    <dbReference type="NCBI Taxonomy" id="3434685"/>
    <lineage>
        <taxon>Bacteria</taxon>
        <taxon>Pseudomonadati</taxon>
        <taxon>Bacteroidota</taxon>
        <taxon>Flavobacteriia</taxon>
        <taxon>Flavobacteriales</taxon>
        <taxon>Flavobacteriaceae</taxon>
        <taxon>Meishania</taxon>
    </lineage>
</organism>
<keyword evidence="2" id="KW-1185">Reference proteome</keyword>
<evidence type="ECO:0000313" key="1">
    <source>
        <dbReference type="EMBL" id="MFH6603810.1"/>
    </source>
</evidence>
<reference evidence="1" key="1">
    <citation type="submission" date="2024-09" db="EMBL/GenBank/DDBJ databases">
        <authorList>
            <person name="Liu J."/>
        </authorList>
    </citation>
    <scope>NUCLEOTIDE SEQUENCE</scope>
    <source>
        <strain evidence="1">NBU2967</strain>
    </source>
</reference>
<proteinExistence type="predicted"/>
<dbReference type="EMBL" id="JBHFPV010000002">
    <property type="protein sequence ID" value="MFH6603810.1"/>
    <property type="molecule type" value="Genomic_DNA"/>
</dbReference>
<sequence>MSTSTERIEIIDALRGFALAGILICHMVEQYIGAAAPASFYEAVSAGVPDQVVDAFIGIFLRGKFIALFSFLFGLSFFIQMDRGAQKGVAFGGRFLWRLVLLLLIGYVHSLFYRGDILTIYAMLGIFLIPFYKMDNKWVLGISAVLFLGLGRYIIFHFTGGDHLFFDVDPTDQDAPRVLEYYNTLKNGSLWDVFATNAWEGHLDKMNAQYGVFGRGYFTFAFFLVGLFVGRSGFFSRFREEKKLTKRILIWASVLLVVSIGIIAAAFMSLGPEAQLDNYIAMVGLSGMDMANLAMTLIYIALFVMLYRKARPEKWLAQLAPYGRMALTNYVLQSIVGTALLFGWGLGYLGELQNRYTFLIAIVVIILQVWISKLWLQYFHYGPLEWLWRSLTFFKVFPMRKKN</sequence>
<comment type="caution">
    <text evidence="1">The sequence shown here is derived from an EMBL/GenBank/DDBJ whole genome shotgun (WGS) entry which is preliminary data.</text>
</comment>
<gene>
    <name evidence="1" type="ORF">ACEZ3G_10010</name>
</gene>
<name>A0ACC7LJS9_9FLAO</name>